<evidence type="ECO:0000256" key="4">
    <source>
        <dbReference type="ARBA" id="ARBA00022692"/>
    </source>
</evidence>
<dbReference type="PANTHER" id="PTHR23063:SF53">
    <property type="entry name" value="PHOSPHOLIPID_GLYCEROL ACYLTRANSFERASE DOMAIN-CONTAINING PROTEIN"/>
    <property type="match status" value="1"/>
</dbReference>
<dbReference type="GO" id="GO:0006629">
    <property type="term" value="P:lipid metabolic process"/>
    <property type="evidence" value="ECO:0007669"/>
    <property type="project" value="UniProtKB-KW"/>
</dbReference>
<reference evidence="11 12" key="1">
    <citation type="submission" date="2024-08" db="EMBL/GenBank/DDBJ databases">
        <title>Gnathostoma spinigerum genome.</title>
        <authorList>
            <person name="Gonzalez-Bertolin B."/>
            <person name="Monzon S."/>
            <person name="Zaballos A."/>
            <person name="Jimenez P."/>
            <person name="Dekumyoy P."/>
            <person name="Varona S."/>
            <person name="Cuesta I."/>
            <person name="Sumanam S."/>
            <person name="Adisakwattana P."/>
            <person name="Gasser R.B."/>
            <person name="Hernandez-Gonzalez A."/>
            <person name="Young N.D."/>
            <person name="Perteguer M.J."/>
        </authorList>
    </citation>
    <scope>NUCLEOTIDE SEQUENCE [LARGE SCALE GENOMIC DNA]</scope>
    <source>
        <strain evidence="11">AL3</strain>
        <tissue evidence="11">Liver</tissue>
    </source>
</reference>
<keyword evidence="6" id="KW-0443">Lipid metabolism</keyword>
<feature type="domain" description="Phospholipid/glycerol acyltransferase" evidence="10">
    <location>
        <begin position="239"/>
        <end position="279"/>
    </location>
</feature>
<evidence type="ECO:0000256" key="3">
    <source>
        <dbReference type="ARBA" id="ARBA00022679"/>
    </source>
</evidence>
<protein>
    <recommendedName>
        <fullName evidence="10">Phospholipid/glycerol acyltransferase domain-containing protein</fullName>
    </recommendedName>
</protein>
<keyword evidence="5 9" id="KW-1133">Transmembrane helix</keyword>
<dbReference type="EMBL" id="JBGFUD010011845">
    <property type="protein sequence ID" value="MFH4983322.1"/>
    <property type="molecule type" value="Genomic_DNA"/>
</dbReference>
<comment type="subcellular location">
    <subcellularLocation>
        <location evidence="1">Membrane</location>
    </subcellularLocation>
</comment>
<proteinExistence type="inferred from homology"/>
<accession>A0ABD6EW40</accession>
<keyword evidence="12" id="KW-1185">Reference proteome</keyword>
<comment type="similarity">
    <text evidence="2">Belongs to the 1-acyl-sn-glycerol-3-phosphate acyltransferase family.</text>
</comment>
<evidence type="ECO:0000256" key="6">
    <source>
        <dbReference type="ARBA" id="ARBA00023098"/>
    </source>
</evidence>
<dbReference type="GO" id="GO:0016746">
    <property type="term" value="F:acyltransferase activity"/>
    <property type="evidence" value="ECO:0007669"/>
    <property type="project" value="UniProtKB-KW"/>
</dbReference>
<evidence type="ECO:0000313" key="12">
    <source>
        <dbReference type="Proteomes" id="UP001608902"/>
    </source>
</evidence>
<evidence type="ECO:0000256" key="5">
    <source>
        <dbReference type="ARBA" id="ARBA00022989"/>
    </source>
</evidence>
<evidence type="ECO:0000256" key="2">
    <source>
        <dbReference type="ARBA" id="ARBA00008655"/>
    </source>
</evidence>
<feature type="transmembrane region" description="Helical" evidence="9">
    <location>
        <begin position="166"/>
        <end position="184"/>
    </location>
</feature>
<evidence type="ECO:0000256" key="8">
    <source>
        <dbReference type="ARBA" id="ARBA00023315"/>
    </source>
</evidence>
<dbReference type="Pfam" id="PF01553">
    <property type="entry name" value="Acyltransferase"/>
    <property type="match status" value="1"/>
</dbReference>
<evidence type="ECO:0000259" key="10">
    <source>
        <dbReference type="Pfam" id="PF01553"/>
    </source>
</evidence>
<evidence type="ECO:0000256" key="9">
    <source>
        <dbReference type="SAM" id="Phobius"/>
    </source>
</evidence>
<keyword evidence="7 9" id="KW-0472">Membrane</keyword>
<keyword evidence="3" id="KW-0808">Transferase</keyword>
<dbReference type="InterPro" id="IPR002123">
    <property type="entry name" value="Plipid/glycerol_acylTrfase"/>
</dbReference>
<dbReference type="PANTHER" id="PTHR23063">
    <property type="entry name" value="PHOSPHOLIPID ACYLTRANSFERASE"/>
    <property type="match status" value="1"/>
</dbReference>
<dbReference type="AlphaFoldDB" id="A0ABD6EW40"/>
<evidence type="ECO:0000256" key="1">
    <source>
        <dbReference type="ARBA" id="ARBA00004370"/>
    </source>
</evidence>
<gene>
    <name evidence="11" type="ORF">AB6A40_010031</name>
</gene>
<feature type="transmembrane region" description="Helical" evidence="9">
    <location>
        <begin position="190"/>
        <end position="210"/>
    </location>
</feature>
<feature type="transmembrane region" description="Helical" evidence="9">
    <location>
        <begin position="6"/>
        <end position="28"/>
    </location>
</feature>
<dbReference type="GO" id="GO:0016020">
    <property type="term" value="C:membrane"/>
    <property type="evidence" value="ECO:0007669"/>
    <property type="project" value="UniProtKB-SubCell"/>
</dbReference>
<evidence type="ECO:0000313" key="11">
    <source>
        <dbReference type="EMBL" id="MFH4983322.1"/>
    </source>
</evidence>
<dbReference type="Proteomes" id="UP001608902">
    <property type="component" value="Unassembled WGS sequence"/>
</dbReference>
<evidence type="ECO:0000256" key="7">
    <source>
        <dbReference type="ARBA" id="ARBA00023136"/>
    </source>
</evidence>
<organism evidence="11 12">
    <name type="scientific">Gnathostoma spinigerum</name>
    <dbReference type="NCBI Taxonomy" id="75299"/>
    <lineage>
        <taxon>Eukaryota</taxon>
        <taxon>Metazoa</taxon>
        <taxon>Ecdysozoa</taxon>
        <taxon>Nematoda</taxon>
        <taxon>Chromadorea</taxon>
        <taxon>Rhabditida</taxon>
        <taxon>Spirurina</taxon>
        <taxon>Gnathostomatomorpha</taxon>
        <taxon>Gnathostomatoidea</taxon>
        <taxon>Gnathostomatidae</taxon>
        <taxon>Gnathostoma</taxon>
    </lineage>
</organism>
<sequence>MLGLIIGLSLIFPIFPIVILIIVILACLGKSAGVREKYAEYLIKTFEWGSTQEESVYGHRSEDDDLVADDRKETEKQKLKRRRRRSSGSYGIIVRKWSESIDSKLKKLDDSGEKHETIAVIVDDTFDFIMAGIESIIEDQVTSRFKAEELASWNLLTRTSIGFQHINWKLTCLWLLGFFLRYCILMPARLVLFVVGMVLMVIITSAVGYVSNPALKRWLNEHAMLMCMRICSRAFSSIIHFHDRENRATHGGICVANHTSPIDVMILSCDNCYAMVGQRQPGILGRFPTAY</sequence>
<keyword evidence="4 9" id="KW-0812">Transmembrane</keyword>
<name>A0ABD6EW40_9BILA</name>
<keyword evidence="8" id="KW-0012">Acyltransferase</keyword>
<comment type="caution">
    <text evidence="11">The sequence shown here is derived from an EMBL/GenBank/DDBJ whole genome shotgun (WGS) entry which is preliminary data.</text>
</comment>